<name>A0A1I3JHN4_9RHOB</name>
<accession>A0A1I3JHN4</accession>
<keyword evidence="2" id="KW-1185">Reference proteome</keyword>
<dbReference type="OrthoDB" id="7428016at2"/>
<dbReference type="STRING" id="390807.SAMN04488095_1321"/>
<dbReference type="EMBL" id="FORA01000001">
    <property type="protein sequence ID" value="SFI59488.1"/>
    <property type="molecule type" value="Genomic_DNA"/>
</dbReference>
<protein>
    <recommendedName>
        <fullName evidence="3">Polyketide cyclase / dehydrase and lipid transport</fullName>
    </recommendedName>
</protein>
<evidence type="ECO:0000313" key="1">
    <source>
        <dbReference type="EMBL" id="SFI59488.1"/>
    </source>
</evidence>
<reference evidence="1 2" key="1">
    <citation type="submission" date="2016-10" db="EMBL/GenBank/DDBJ databases">
        <authorList>
            <person name="de Groot N.N."/>
        </authorList>
    </citation>
    <scope>NUCLEOTIDE SEQUENCE [LARGE SCALE GENOMIC DNA]</scope>
    <source>
        <strain evidence="1 2">DSM 19073</strain>
    </source>
</reference>
<dbReference type="Proteomes" id="UP000199110">
    <property type="component" value="Unassembled WGS sequence"/>
</dbReference>
<sequence length="150" mass="17172">MAKTIMVEATYPRDADTVFRSALDLSEMKKAMAQIARYDGLPDQRVAEGDRYVVDVTFFGLMKVRGHVMEVVRLDPAKRLLQSREHSPSVSRWDLRLTVEENGEGALWRDWIEVEAGWKTPLVARFCSYVYSHRHKARRAQSVTAAITDS</sequence>
<evidence type="ECO:0008006" key="3">
    <source>
        <dbReference type="Google" id="ProtNLM"/>
    </source>
</evidence>
<evidence type="ECO:0000313" key="2">
    <source>
        <dbReference type="Proteomes" id="UP000199110"/>
    </source>
</evidence>
<dbReference type="RefSeq" id="WP_092778212.1">
    <property type="nucleotide sequence ID" value="NZ_FORA01000001.1"/>
</dbReference>
<gene>
    <name evidence="1" type="ORF">SAMN04488095_1321</name>
</gene>
<dbReference type="Gene3D" id="3.30.530.20">
    <property type="match status" value="1"/>
</dbReference>
<dbReference type="AlphaFoldDB" id="A0A1I3JHN4"/>
<dbReference type="SUPFAM" id="SSF55961">
    <property type="entry name" value="Bet v1-like"/>
    <property type="match status" value="1"/>
</dbReference>
<dbReference type="InterPro" id="IPR023393">
    <property type="entry name" value="START-like_dom_sf"/>
</dbReference>
<proteinExistence type="predicted"/>
<organism evidence="1 2">
    <name type="scientific">Jannaschia pohangensis</name>
    <dbReference type="NCBI Taxonomy" id="390807"/>
    <lineage>
        <taxon>Bacteria</taxon>
        <taxon>Pseudomonadati</taxon>
        <taxon>Pseudomonadota</taxon>
        <taxon>Alphaproteobacteria</taxon>
        <taxon>Rhodobacterales</taxon>
        <taxon>Roseobacteraceae</taxon>
        <taxon>Jannaschia</taxon>
    </lineage>
</organism>